<name>A0ABT7QW16_9BACT</name>
<evidence type="ECO:0000313" key="3">
    <source>
        <dbReference type="Proteomes" id="UP001169069"/>
    </source>
</evidence>
<organism evidence="2 3">
    <name type="scientific">Sulfurovum zhangzhouensis</name>
    <dbReference type="NCBI Taxonomy" id="3019067"/>
    <lineage>
        <taxon>Bacteria</taxon>
        <taxon>Pseudomonadati</taxon>
        <taxon>Campylobacterota</taxon>
        <taxon>Epsilonproteobacteria</taxon>
        <taxon>Campylobacterales</taxon>
        <taxon>Sulfurovaceae</taxon>
        <taxon>Sulfurovum</taxon>
    </lineage>
</organism>
<reference evidence="2" key="1">
    <citation type="submission" date="2023-01" db="EMBL/GenBank/DDBJ databases">
        <title>Sulfurovum sp. zt1-1 genome assembly.</title>
        <authorList>
            <person name="Wang J."/>
        </authorList>
    </citation>
    <scope>NUCLEOTIDE SEQUENCE</scope>
    <source>
        <strain evidence="2">Zt1-1</strain>
    </source>
</reference>
<dbReference type="InterPro" id="IPR007607">
    <property type="entry name" value="BacA/B"/>
</dbReference>
<accession>A0ABT7QW16</accession>
<dbReference type="PANTHER" id="PTHR35024:SF4">
    <property type="entry name" value="POLYMER-FORMING CYTOSKELETAL PROTEIN"/>
    <property type="match status" value="1"/>
</dbReference>
<sequence>MALFRRKKKSRPTPKINSATIITSCMEITGELKGSDTVHIDGTVIGNVSVSNILVIGKSGYIKGNVYAKHAIINGKLEGSIMCDTLEIMEEGQLSQEARAKEITIDGSVDGIITAVDKINLLEHAIVNTEQIRSKNITVDGKLTGEVVASKLLRIGTNGQVSGEINAKRVELAPGAKLDKA</sequence>
<proteinExistence type="inferred from homology"/>
<dbReference type="EMBL" id="JAQIBD010000001">
    <property type="protein sequence ID" value="MDM5271035.1"/>
    <property type="molecule type" value="Genomic_DNA"/>
</dbReference>
<evidence type="ECO:0000256" key="1">
    <source>
        <dbReference type="ARBA" id="ARBA00044755"/>
    </source>
</evidence>
<dbReference type="Pfam" id="PF04519">
    <property type="entry name" value="Bactofilin"/>
    <property type="match status" value="1"/>
</dbReference>
<dbReference type="RefSeq" id="WP_289412328.1">
    <property type="nucleotide sequence ID" value="NZ_JAQIBD010000001.1"/>
</dbReference>
<evidence type="ECO:0000313" key="2">
    <source>
        <dbReference type="EMBL" id="MDM5271035.1"/>
    </source>
</evidence>
<comment type="caution">
    <text evidence="2">The sequence shown here is derived from an EMBL/GenBank/DDBJ whole genome shotgun (WGS) entry which is preliminary data.</text>
</comment>
<protein>
    <submittedName>
        <fullName evidence="2">Polymer-forming cytoskeletal protein</fullName>
    </submittedName>
</protein>
<keyword evidence="3" id="KW-1185">Reference proteome</keyword>
<comment type="similarity">
    <text evidence="1">Belongs to the bactofilin family.</text>
</comment>
<gene>
    <name evidence="2" type="ORF">PGH07_02460</name>
</gene>
<dbReference type="PANTHER" id="PTHR35024">
    <property type="entry name" value="HYPOTHETICAL CYTOSOLIC PROTEIN"/>
    <property type="match status" value="1"/>
</dbReference>
<dbReference type="Proteomes" id="UP001169069">
    <property type="component" value="Unassembled WGS sequence"/>
</dbReference>